<comment type="caution">
    <text evidence="2">The sequence shown here is derived from an EMBL/GenBank/DDBJ whole genome shotgun (WGS) entry which is preliminary data.</text>
</comment>
<organism evidence="2 3">
    <name type="scientific">Microlunatus capsulatus</name>
    <dbReference type="NCBI Taxonomy" id="99117"/>
    <lineage>
        <taxon>Bacteria</taxon>
        <taxon>Bacillati</taxon>
        <taxon>Actinomycetota</taxon>
        <taxon>Actinomycetes</taxon>
        <taxon>Propionibacteriales</taxon>
        <taxon>Propionibacteriaceae</taxon>
        <taxon>Microlunatus</taxon>
    </lineage>
</organism>
<dbReference type="RefSeq" id="WP_210052680.1">
    <property type="nucleotide sequence ID" value="NZ_BAAAMH010000022.1"/>
</dbReference>
<evidence type="ECO:0000259" key="1">
    <source>
        <dbReference type="Pfam" id="PF04480"/>
    </source>
</evidence>
<dbReference type="SUPFAM" id="SSF52980">
    <property type="entry name" value="Restriction endonuclease-like"/>
    <property type="match status" value="1"/>
</dbReference>
<feature type="domain" description="DUF559" evidence="1">
    <location>
        <begin position="207"/>
        <end position="269"/>
    </location>
</feature>
<dbReference type="EMBL" id="JAGIOB010000001">
    <property type="protein sequence ID" value="MBP2415572.1"/>
    <property type="molecule type" value="Genomic_DNA"/>
</dbReference>
<reference evidence="2 3" key="1">
    <citation type="submission" date="2021-03" db="EMBL/GenBank/DDBJ databases">
        <title>Sequencing the genomes of 1000 actinobacteria strains.</title>
        <authorList>
            <person name="Klenk H.-P."/>
        </authorList>
    </citation>
    <scope>NUCLEOTIDE SEQUENCE [LARGE SCALE GENOMIC DNA]</scope>
    <source>
        <strain evidence="2 3">DSM 12936</strain>
    </source>
</reference>
<dbReference type="Pfam" id="PF04480">
    <property type="entry name" value="DUF559"/>
    <property type="match status" value="1"/>
</dbReference>
<evidence type="ECO:0000313" key="3">
    <source>
        <dbReference type="Proteomes" id="UP000758168"/>
    </source>
</evidence>
<sequence length="317" mass="34235">MPRPLTTAEALAAGWTRGRLAGPSSRRLFPGVHLPATTDLTLPVLVDGARALLPPDALATSVTALRLVGVPAGPLRPLRFITAHPHQVRRPGLFVSRTARLPSGCEGVVPVLDAFLSAAPLVDLVELVAVGDQLVRRGLVTADGLVEATTAWRGRGARAARRAAHLVRPRVESAQETELRLCLVLAGLPEPEPNITVGSAVEPLARVDLVLRRHRLVLEYEGDQHRRDRSQWNRDIARQEALAAEGWALLRVTSEAMTHPRALIGRVLRALRSAGYTGPDPVLSSEWSQLFSSSARRSRLAHAFDLLECAVDGRSPG</sequence>
<protein>
    <recommendedName>
        <fullName evidence="1">DUF559 domain-containing protein</fullName>
    </recommendedName>
</protein>
<name>A0ABS4Z4E0_9ACTN</name>
<evidence type="ECO:0000313" key="2">
    <source>
        <dbReference type="EMBL" id="MBP2415572.1"/>
    </source>
</evidence>
<gene>
    <name evidence="2" type="ORF">JOF54_000494</name>
</gene>
<dbReference type="Proteomes" id="UP000758168">
    <property type="component" value="Unassembled WGS sequence"/>
</dbReference>
<accession>A0ABS4Z4E0</accession>
<dbReference type="Gene3D" id="3.40.960.10">
    <property type="entry name" value="VSR Endonuclease"/>
    <property type="match status" value="1"/>
</dbReference>
<keyword evidence="3" id="KW-1185">Reference proteome</keyword>
<dbReference type="InterPro" id="IPR011335">
    <property type="entry name" value="Restrct_endonuc-II-like"/>
</dbReference>
<proteinExistence type="predicted"/>
<dbReference type="InterPro" id="IPR007569">
    <property type="entry name" value="DUF559"/>
</dbReference>